<dbReference type="InterPro" id="IPR048454">
    <property type="entry name" value="YetF_N"/>
</dbReference>
<keyword evidence="5 7" id="KW-1133">Transmembrane helix</keyword>
<evidence type="ECO:0000313" key="11">
    <source>
        <dbReference type="EMBL" id="MQT91551.1"/>
    </source>
</evidence>
<keyword evidence="3" id="KW-1003">Cell membrane</keyword>
<dbReference type="Proteomes" id="UP000441404">
    <property type="component" value="Unassembled WGS sequence"/>
</dbReference>
<feature type="domain" description="YetF C-terminal" evidence="8">
    <location>
        <begin position="82"/>
        <end position="200"/>
    </location>
</feature>
<comment type="caution">
    <text evidence="10">The sequence shown here is derived from an EMBL/GenBank/DDBJ whole genome shotgun (WGS) entry which is preliminary data.</text>
</comment>
<reference evidence="12 13" key="1">
    <citation type="submission" date="2019-10" db="EMBL/GenBank/DDBJ databases">
        <title>Evaluation of single-gene subtyping targets for Pseudomonas.</title>
        <authorList>
            <person name="Reichler S.J."/>
            <person name="Orsi R.H."/>
            <person name="Wiedmann M."/>
            <person name="Martin N.H."/>
            <person name="Murphy S.I."/>
        </authorList>
    </citation>
    <scope>NUCLEOTIDE SEQUENCE [LARGE SCALE GENOMIC DNA]</scope>
    <source>
        <strain evidence="11 13">FSL R10-3254</strain>
        <strain evidence="10 12">FSL R10-3257</strain>
    </source>
</reference>
<dbReference type="EMBL" id="WIWJ01000040">
    <property type="protein sequence ID" value="MQT48905.1"/>
    <property type="molecule type" value="Genomic_DNA"/>
</dbReference>
<evidence type="ECO:0000256" key="2">
    <source>
        <dbReference type="ARBA" id="ARBA00006448"/>
    </source>
</evidence>
<evidence type="ECO:0000256" key="1">
    <source>
        <dbReference type="ARBA" id="ARBA00004651"/>
    </source>
</evidence>
<accession>A0A6A7YC51</accession>
<dbReference type="RefSeq" id="WP_153330223.1">
    <property type="nucleotide sequence ID" value="NZ_WIWI01000065.1"/>
</dbReference>
<feature type="transmembrane region" description="Helical" evidence="7">
    <location>
        <begin position="6"/>
        <end position="23"/>
    </location>
</feature>
<evidence type="ECO:0000259" key="8">
    <source>
        <dbReference type="Pfam" id="PF04239"/>
    </source>
</evidence>
<comment type="subcellular location">
    <subcellularLocation>
        <location evidence="1">Cell membrane</location>
        <topology evidence="1">Multi-pass membrane protein</topology>
    </subcellularLocation>
</comment>
<comment type="similarity">
    <text evidence="2">Belongs to the UPF0702 family.</text>
</comment>
<keyword evidence="4 7" id="KW-0812">Transmembrane</keyword>
<organism evidence="10 12">
    <name type="scientific">Pseudomonas helleri</name>
    <dbReference type="NCBI Taxonomy" id="1608996"/>
    <lineage>
        <taxon>Bacteria</taxon>
        <taxon>Pseudomonadati</taxon>
        <taxon>Pseudomonadota</taxon>
        <taxon>Gammaproteobacteria</taxon>
        <taxon>Pseudomonadales</taxon>
        <taxon>Pseudomonadaceae</taxon>
        <taxon>Pseudomonas</taxon>
    </lineage>
</organism>
<dbReference type="EMBL" id="WIWI01000065">
    <property type="protein sequence ID" value="MQT91551.1"/>
    <property type="molecule type" value="Genomic_DNA"/>
</dbReference>
<dbReference type="GO" id="GO:0005886">
    <property type="term" value="C:plasma membrane"/>
    <property type="evidence" value="ECO:0007669"/>
    <property type="project" value="UniProtKB-SubCell"/>
</dbReference>
<evidence type="ECO:0000256" key="6">
    <source>
        <dbReference type="ARBA" id="ARBA00023136"/>
    </source>
</evidence>
<dbReference type="AlphaFoldDB" id="A0A6A7YC51"/>
<dbReference type="Proteomes" id="UP000489190">
    <property type="component" value="Unassembled WGS sequence"/>
</dbReference>
<evidence type="ECO:0000259" key="9">
    <source>
        <dbReference type="Pfam" id="PF20730"/>
    </source>
</evidence>
<dbReference type="InterPro" id="IPR007353">
    <property type="entry name" value="DUF421"/>
</dbReference>
<dbReference type="InterPro" id="IPR023090">
    <property type="entry name" value="UPF0702_alpha/beta_dom_sf"/>
</dbReference>
<feature type="transmembrane region" description="Helical" evidence="7">
    <location>
        <begin position="35"/>
        <end position="53"/>
    </location>
</feature>
<name>A0A6A7YC51_9PSED</name>
<dbReference type="Pfam" id="PF04239">
    <property type="entry name" value="DUF421"/>
    <property type="match status" value="1"/>
</dbReference>
<evidence type="ECO:0000256" key="4">
    <source>
        <dbReference type="ARBA" id="ARBA00022692"/>
    </source>
</evidence>
<sequence>MEYYAWVLAKFVAGFAIIATHMYMSGRTQLSQMTAIDLIGNFILGGIIGGVIYSDTIPFKQYLLVLLLGVLLIYVLNTATKHIQVLRGFAIGSPIPIIKNGKFIIENLVDNKHKIDILRLASQLHAQGACAFQQVYYAQIEPGGELTVICDERDMPSVIVMFNGEARLDQLTSIGHDPQWLDSKIKELGLETEEVFLAEFWRGELCITARDGSVISPAPQPACSR</sequence>
<gene>
    <name evidence="11" type="ORF">GHO39_20760</name>
    <name evidence="10" type="ORF">GHO40_19570</name>
</gene>
<dbReference type="Gene3D" id="3.30.240.20">
    <property type="entry name" value="bsu07140 like domains"/>
    <property type="match status" value="1"/>
</dbReference>
<proteinExistence type="inferred from homology"/>
<dbReference type="Pfam" id="PF20730">
    <property type="entry name" value="YetF_N"/>
    <property type="match status" value="1"/>
</dbReference>
<evidence type="ECO:0000313" key="10">
    <source>
        <dbReference type="EMBL" id="MQT48905.1"/>
    </source>
</evidence>
<dbReference type="PANTHER" id="PTHR34582:SF6">
    <property type="entry name" value="UPF0702 TRANSMEMBRANE PROTEIN YCAP"/>
    <property type="match status" value="1"/>
</dbReference>
<feature type="transmembrane region" description="Helical" evidence="7">
    <location>
        <begin position="59"/>
        <end position="77"/>
    </location>
</feature>
<evidence type="ECO:0000313" key="13">
    <source>
        <dbReference type="Proteomes" id="UP000489190"/>
    </source>
</evidence>
<keyword evidence="6 7" id="KW-0472">Membrane</keyword>
<feature type="domain" description="YetF-like N-terminal transmembrane" evidence="9">
    <location>
        <begin position="6"/>
        <end position="78"/>
    </location>
</feature>
<evidence type="ECO:0000256" key="5">
    <source>
        <dbReference type="ARBA" id="ARBA00022989"/>
    </source>
</evidence>
<protein>
    <submittedName>
        <fullName evidence="10">DUF421 domain-containing protein</fullName>
    </submittedName>
</protein>
<evidence type="ECO:0000313" key="12">
    <source>
        <dbReference type="Proteomes" id="UP000441404"/>
    </source>
</evidence>
<evidence type="ECO:0000256" key="7">
    <source>
        <dbReference type="SAM" id="Phobius"/>
    </source>
</evidence>
<evidence type="ECO:0000256" key="3">
    <source>
        <dbReference type="ARBA" id="ARBA00022475"/>
    </source>
</evidence>
<dbReference type="PANTHER" id="PTHR34582">
    <property type="entry name" value="UPF0702 TRANSMEMBRANE PROTEIN YCAP"/>
    <property type="match status" value="1"/>
</dbReference>